<organism evidence="2 3">
    <name type="scientific">Streptomyces corynorhini</name>
    <dbReference type="NCBI Taxonomy" id="2282652"/>
    <lineage>
        <taxon>Bacteria</taxon>
        <taxon>Bacillati</taxon>
        <taxon>Actinomycetota</taxon>
        <taxon>Actinomycetes</taxon>
        <taxon>Kitasatosporales</taxon>
        <taxon>Streptomycetaceae</taxon>
        <taxon>Streptomyces</taxon>
    </lineage>
</organism>
<protein>
    <submittedName>
        <fullName evidence="2">XRE family transcriptional regulator</fullName>
    </submittedName>
</protein>
<gene>
    <name evidence="2" type="ORF">DVH02_11705</name>
</gene>
<reference evidence="2 3" key="1">
    <citation type="submission" date="2018-07" db="EMBL/GenBank/DDBJ databases">
        <title>Streptomyces species from bats.</title>
        <authorList>
            <person name="Dunlap C."/>
        </authorList>
    </citation>
    <scope>NUCLEOTIDE SEQUENCE [LARGE SCALE GENOMIC DNA]</scope>
    <source>
        <strain evidence="2 3">AC230</strain>
    </source>
</reference>
<name>A0A370B8N0_9ACTN</name>
<dbReference type="OrthoDB" id="3197212at2"/>
<dbReference type="CDD" id="cd00093">
    <property type="entry name" value="HTH_XRE"/>
    <property type="match status" value="1"/>
</dbReference>
<evidence type="ECO:0000313" key="2">
    <source>
        <dbReference type="EMBL" id="RDG37981.1"/>
    </source>
</evidence>
<dbReference type="EMBL" id="QQNA01000080">
    <property type="protein sequence ID" value="RDG37981.1"/>
    <property type="molecule type" value="Genomic_DNA"/>
</dbReference>
<dbReference type="SMART" id="SM00530">
    <property type="entry name" value="HTH_XRE"/>
    <property type="match status" value="1"/>
</dbReference>
<dbReference type="InterPro" id="IPR001387">
    <property type="entry name" value="Cro/C1-type_HTH"/>
</dbReference>
<dbReference type="Gene3D" id="1.10.260.40">
    <property type="entry name" value="lambda repressor-like DNA-binding domains"/>
    <property type="match status" value="1"/>
</dbReference>
<dbReference type="Proteomes" id="UP000253741">
    <property type="component" value="Unassembled WGS sequence"/>
</dbReference>
<evidence type="ECO:0000259" key="1">
    <source>
        <dbReference type="PROSITE" id="PS50943"/>
    </source>
</evidence>
<feature type="domain" description="HTH cro/C1-type" evidence="1">
    <location>
        <begin position="23"/>
        <end position="77"/>
    </location>
</feature>
<dbReference type="Pfam" id="PF01381">
    <property type="entry name" value="HTH_3"/>
    <property type="match status" value="1"/>
</dbReference>
<keyword evidence="3" id="KW-1185">Reference proteome</keyword>
<evidence type="ECO:0000313" key="3">
    <source>
        <dbReference type="Proteomes" id="UP000253741"/>
    </source>
</evidence>
<accession>A0A370B8N0</accession>
<dbReference type="AlphaFoldDB" id="A0A370B8N0"/>
<dbReference type="GO" id="GO:0003677">
    <property type="term" value="F:DNA binding"/>
    <property type="evidence" value="ECO:0007669"/>
    <property type="project" value="InterPro"/>
</dbReference>
<dbReference type="PROSITE" id="PS50943">
    <property type="entry name" value="HTH_CROC1"/>
    <property type="match status" value="1"/>
</dbReference>
<comment type="caution">
    <text evidence="2">The sequence shown here is derived from an EMBL/GenBank/DDBJ whole genome shotgun (WGS) entry which is preliminary data.</text>
</comment>
<proteinExistence type="predicted"/>
<sequence length="95" mass="10391">MPDRRMPRPAWVIAESAALGHRIAISRAEAGLSQEALGDLAGVERRTIQRYEVGLRDPRYADLLLIASALQVPLSRLVPDVEPRPVAGDADRPGR</sequence>
<dbReference type="InterPro" id="IPR010982">
    <property type="entry name" value="Lambda_DNA-bd_dom_sf"/>
</dbReference>
<dbReference type="SUPFAM" id="SSF47413">
    <property type="entry name" value="lambda repressor-like DNA-binding domains"/>
    <property type="match status" value="1"/>
</dbReference>